<dbReference type="RefSeq" id="WP_126552258.1">
    <property type="nucleotide sequence ID" value="NZ_BIFS01000001.1"/>
</dbReference>
<comment type="caution">
    <text evidence="1">The sequence shown here is derived from an EMBL/GenBank/DDBJ whole genome shotgun (WGS) entry which is preliminary data.</text>
</comment>
<dbReference type="AlphaFoldDB" id="A0A402AN34"/>
<proteinExistence type="predicted"/>
<reference evidence="2" key="1">
    <citation type="submission" date="2018-12" db="EMBL/GenBank/DDBJ databases">
        <title>Tengunoibacter tsumagoiensis gen. nov., sp. nov., Dictyobacter kobayashii sp. nov., D. alpinus sp. nov., and D. joshuensis sp. nov. and description of Dictyobacteraceae fam. nov. within the order Ktedonobacterales isolated from Tengu-no-mugimeshi.</title>
        <authorList>
            <person name="Wang C.M."/>
            <person name="Zheng Y."/>
            <person name="Sakai Y."/>
            <person name="Toyoda A."/>
            <person name="Minakuchi Y."/>
            <person name="Abe K."/>
            <person name="Yokota A."/>
            <person name="Yabe S."/>
        </authorList>
    </citation>
    <scope>NUCLEOTIDE SEQUENCE [LARGE SCALE GENOMIC DNA]</scope>
    <source>
        <strain evidence="2">Uno11</strain>
    </source>
</reference>
<organism evidence="1 2">
    <name type="scientific">Dictyobacter kobayashii</name>
    <dbReference type="NCBI Taxonomy" id="2014872"/>
    <lineage>
        <taxon>Bacteria</taxon>
        <taxon>Bacillati</taxon>
        <taxon>Chloroflexota</taxon>
        <taxon>Ktedonobacteria</taxon>
        <taxon>Ktedonobacterales</taxon>
        <taxon>Dictyobacteraceae</taxon>
        <taxon>Dictyobacter</taxon>
    </lineage>
</organism>
<gene>
    <name evidence="1" type="ORF">KDK_44010</name>
</gene>
<dbReference type="EMBL" id="BIFS01000001">
    <property type="protein sequence ID" value="GCE20601.1"/>
    <property type="molecule type" value="Genomic_DNA"/>
</dbReference>
<keyword evidence="2" id="KW-1185">Reference proteome</keyword>
<dbReference type="Proteomes" id="UP000287188">
    <property type="component" value="Unassembled WGS sequence"/>
</dbReference>
<dbReference type="Pfam" id="PF18944">
    <property type="entry name" value="DUF5691"/>
    <property type="match status" value="1"/>
</dbReference>
<dbReference type="OrthoDB" id="262508at2"/>
<protein>
    <submittedName>
        <fullName evidence="1">Uncharacterized protein</fullName>
    </submittedName>
</protein>
<evidence type="ECO:0000313" key="2">
    <source>
        <dbReference type="Proteomes" id="UP000287188"/>
    </source>
</evidence>
<accession>A0A402AN34</accession>
<name>A0A402AN34_9CHLR</name>
<sequence>MDTFLRTAVVGTAQQGSQIPATETALDELTQQLPADKGERSFLLAAGAQAIYSQAGMIAASAPEPLATAGPETWAPCSTRVARLIEGLFQQPANILLPEALQHLQRRQLRLPYEMLPQSITYATTHQEIQAAMVPILGERGRWLSQFVPAWSWIEQSEQTQHLPADAEKIWQEGTLKQRQEILGHMRTQDPAKARDWLAAAWKQEKAEVREALLAQLQTGLSLADQSFLEQTLSDRSEGVRQQAADLMLSLSSTPLTQRFLAAAEGFLNYKKNCLTIELPQQLDADRKAALALTPYYSDKLNTEGWLHHALKRVAPQHWSERFALAKEAFIDLVEESPHGYALMTDLQQAAWRYQNVSWYQPLLERCIRYQLRANKSFDSDLCHKMLAQLPQEVAEKLIEPLIRHNDFWPAGIIIAPASWNRSFSLLCLQQLRLYYQDSVEYYKSSGSNLINHTTWQNTFSTVARAIHPDCLELARQPWELPAEDVSWYAQQRQQQMSTFLELIEIRKQLLEEIA</sequence>
<dbReference type="InterPro" id="IPR043746">
    <property type="entry name" value="DUF5691"/>
</dbReference>
<evidence type="ECO:0000313" key="1">
    <source>
        <dbReference type="EMBL" id="GCE20601.1"/>
    </source>
</evidence>